<dbReference type="PANTHER" id="PTHR22754">
    <property type="entry name" value="DISCO-INTERACTING PROTEIN 2 DIP2 -RELATED"/>
    <property type="match status" value="1"/>
</dbReference>
<evidence type="ECO:0000313" key="8">
    <source>
        <dbReference type="Proteomes" id="UP000031829"/>
    </source>
</evidence>
<dbReference type="GO" id="GO:0005886">
    <property type="term" value="C:plasma membrane"/>
    <property type="evidence" value="ECO:0007669"/>
    <property type="project" value="TreeGrafter"/>
</dbReference>
<dbReference type="GeneID" id="93643235"/>
<evidence type="ECO:0000256" key="3">
    <source>
        <dbReference type="ARBA" id="ARBA00022832"/>
    </source>
</evidence>
<dbReference type="PROSITE" id="PS00455">
    <property type="entry name" value="AMP_BINDING"/>
    <property type="match status" value="1"/>
</dbReference>
<dbReference type="EMBL" id="CP009920">
    <property type="protein sequence ID" value="AJI20713.1"/>
    <property type="molecule type" value="Genomic_DNA"/>
</dbReference>
<dbReference type="FunFam" id="3.40.50.12780:FF:000013">
    <property type="entry name" value="Long-chain-fatty-acid--AMP ligase FadD32"/>
    <property type="match status" value="1"/>
</dbReference>
<dbReference type="Proteomes" id="UP000031829">
    <property type="component" value="Chromosome"/>
</dbReference>
<sequence length="589" mass="66916">MEKLIDNPTIPNSSYSSMIDLLSHKARVHPEKVVYTFLYNDNKDEINITYQELHTCAKQIAGYLQHLGLEGQRALLMYPSGIDYIKAFLGCIYANVIPVPVYPPGLSRNMLRLKAIMDDAATNIILTTTYLHSKISFHFSDELSSMNLKWIPIDDISHDYQDDWSQPKIDKESLAFLQYTSGSTSSPKGVMVTHGNILHNEAMIKTACQHNEDTVMLGWLPMYHDMGLIGNILQPLYLGAKCVFMSPMDFLQKPFRWLSAISKYKATISGGPNFAYDLCLKKITDEQKRQLDLSTWEVAFNGAEPVRYETIQKFAQAFKDCGFKLNQFFPCYGMAEATLFITGNEKLTKLVSKGFCKESLLENKAIERPLNSEDSVKLVGCGMTWLDQKVEIVNTDFLTTCASNEIGEIWIKGNSIAKGYFGREQETNYAFNNTVKDTNENGFLRTGDLGFFHEGQLFVTGRLKDVIVMRGKNHYPQDIELTVEKADQAIISGASAAFSVDINEEEKLIIVAEIERKYRPRSHKEKELKGYLDNVLRNIRQQVMEEHEVQPYAIYLLKTSSIPKTSSGKIQRHACKKAYLNNGLEVWHN</sequence>
<evidence type="ECO:0000259" key="6">
    <source>
        <dbReference type="Pfam" id="PF23024"/>
    </source>
</evidence>
<reference evidence="7 8" key="1">
    <citation type="journal article" date="2015" name="Genome Announc.">
        <title>Complete genome sequences for 35 biothreat assay-relevant bacillus species.</title>
        <authorList>
            <person name="Johnson S.L."/>
            <person name="Daligault H.E."/>
            <person name="Davenport K.W."/>
            <person name="Jaissle J."/>
            <person name="Frey K.G."/>
            <person name="Ladner J.T."/>
            <person name="Broomall S.M."/>
            <person name="Bishop-Lilly K.A."/>
            <person name="Bruce D.C."/>
            <person name="Gibbons H.S."/>
            <person name="Coyne S.R."/>
            <person name="Lo C.C."/>
            <person name="Meincke L."/>
            <person name="Munk A.C."/>
            <person name="Koroleva G.I."/>
            <person name="Rosenzweig C.N."/>
            <person name="Palacios G.F."/>
            <person name="Redden C.L."/>
            <person name="Minogue T.D."/>
            <person name="Chain P.S."/>
        </authorList>
    </citation>
    <scope>NUCLEOTIDE SEQUENCE [LARGE SCALE GENOMIC DNA]</scope>
    <source>
        <strain evidence="8">ATCC 14581 / DSM 32 / JCM 2506 / NBRC 15308 / NCIMB 9376 / NCTC 10342 / NRRL B-14308 / VKM B-512</strain>
    </source>
</reference>
<dbReference type="HOGENOM" id="CLU_000022_23_7_9"/>
<organism evidence="7 8">
    <name type="scientific">Priestia megaterium (strain ATCC 14581 / DSM 32 / CCUG 1817 / JCM 2506 / NBRC 15308 / NCIMB 9376 / NCTC 10342 / NRRL B-14308 / VKM B-512 / Ford 19)</name>
    <name type="common">Bacillus megaterium</name>
    <dbReference type="NCBI Taxonomy" id="1348623"/>
    <lineage>
        <taxon>Bacteria</taxon>
        <taxon>Bacillati</taxon>
        <taxon>Bacillota</taxon>
        <taxon>Bacilli</taxon>
        <taxon>Bacillales</taxon>
        <taxon>Bacillaceae</taxon>
        <taxon>Priestia</taxon>
    </lineage>
</organism>
<keyword evidence="2" id="KW-0436">Ligase</keyword>
<evidence type="ECO:0000259" key="5">
    <source>
        <dbReference type="Pfam" id="PF00501"/>
    </source>
</evidence>
<feature type="domain" description="AMP-dependent synthetase/ligase" evidence="5">
    <location>
        <begin position="23"/>
        <end position="421"/>
    </location>
</feature>
<evidence type="ECO:0000256" key="2">
    <source>
        <dbReference type="ARBA" id="ARBA00022598"/>
    </source>
</evidence>
<comment type="similarity">
    <text evidence="1">Belongs to the ATP-dependent AMP-binding enzyme family.</text>
</comment>
<dbReference type="Pfam" id="PF23024">
    <property type="entry name" value="AMP-dom_DIP2-like"/>
    <property type="match status" value="1"/>
</dbReference>
<dbReference type="GO" id="GO:0006633">
    <property type="term" value="P:fatty acid biosynthetic process"/>
    <property type="evidence" value="ECO:0007669"/>
    <property type="project" value="TreeGrafter"/>
</dbReference>
<dbReference type="InterPro" id="IPR025110">
    <property type="entry name" value="AMP-bd_C"/>
</dbReference>
<dbReference type="InterPro" id="IPR040097">
    <property type="entry name" value="FAAL/FAAC"/>
</dbReference>
<evidence type="ECO:0000313" key="7">
    <source>
        <dbReference type="EMBL" id="AJI20713.1"/>
    </source>
</evidence>
<protein>
    <submittedName>
        <fullName evidence="7">AMP-binding enzyme family protein</fullName>
    </submittedName>
</protein>
<proteinExistence type="inferred from homology"/>
<feature type="domain" description="AMP-binding enzyme C-terminal" evidence="6">
    <location>
        <begin position="465"/>
        <end position="586"/>
    </location>
</feature>
<gene>
    <name evidence="7" type="ORF">BG04_5286</name>
</gene>
<keyword evidence="3" id="KW-0276">Fatty acid metabolism</keyword>
<keyword evidence="4" id="KW-0443">Lipid metabolism</keyword>
<dbReference type="KEGG" id="bmeg:BG04_5286"/>
<dbReference type="InterPro" id="IPR045851">
    <property type="entry name" value="AMP-bd_C_sf"/>
</dbReference>
<dbReference type="GO" id="GO:0016874">
    <property type="term" value="F:ligase activity"/>
    <property type="evidence" value="ECO:0007669"/>
    <property type="project" value="UniProtKB-KW"/>
</dbReference>
<accession>A0A0B6AJD9</accession>
<dbReference type="Gene3D" id="3.40.50.12780">
    <property type="entry name" value="N-terminal domain of ligase-like"/>
    <property type="match status" value="1"/>
</dbReference>
<evidence type="ECO:0000256" key="4">
    <source>
        <dbReference type="ARBA" id="ARBA00023098"/>
    </source>
</evidence>
<dbReference type="InterPro" id="IPR020845">
    <property type="entry name" value="AMP-binding_CS"/>
</dbReference>
<dbReference type="PANTHER" id="PTHR22754:SF32">
    <property type="entry name" value="DISCO-INTERACTING PROTEIN 2"/>
    <property type="match status" value="1"/>
</dbReference>
<evidence type="ECO:0000256" key="1">
    <source>
        <dbReference type="ARBA" id="ARBA00006432"/>
    </source>
</evidence>
<dbReference type="Pfam" id="PF00501">
    <property type="entry name" value="AMP-binding"/>
    <property type="match status" value="1"/>
</dbReference>
<dbReference type="SUPFAM" id="SSF56801">
    <property type="entry name" value="Acetyl-CoA synthetase-like"/>
    <property type="match status" value="1"/>
</dbReference>
<dbReference type="GO" id="GO:0071766">
    <property type="term" value="P:Actinobacterium-type cell wall biogenesis"/>
    <property type="evidence" value="ECO:0007669"/>
    <property type="project" value="UniProtKB-ARBA"/>
</dbReference>
<dbReference type="GO" id="GO:0070566">
    <property type="term" value="F:adenylyltransferase activity"/>
    <property type="evidence" value="ECO:0007669"/>
    <property type="project" value="TreeGrafter"/>
</dbReference>
<dbReference type="Gene3D" id="3.30.300.30">
    <property type="match status" value="1"/>
</dbReference>
<dbReference type="CDD" id="cd05931">
    <property type="entry name" value="FAAL"/>
    <property type="match status" value="1"/>
</dbReference>
<dbReference type="InterPro" id="IPR000873">
    <property type="entry name" value="AMP-dep_synth/lig_dom"/>
</dbReference>
<name>A0A0B6AJD9_PRIM2</name>
<dbReference type="InterPro" id="IPR042099">
    <property type="entry name" value="ANL_N_sf"/>
</dbReference>
<dbReference type="RefSeq" id="WP_051975584.1">
    <property type="nucleotide sequence ID" value="NZ_BCVB01000011.1"/>
</dbReference>
<dbReference type="AlphaFoldDB" id="A0A0B6AJD9"/>